<comment type="caution">
    <text evidence="2">The sequence shown here is derived from an EMBL/GenBank/DDBJ whole genome shotgun (WGS) entry which is preliminary data.</text>
</comment>
<dbReference type="AlphaFoldDB" id="A0A0F9IAM6"/>
<keyword evidence="1" id="KW-0812">Transmembrane</keyword>
<sequence>IIGAALHLMSFTYKYYFYTMLILVIYFSIFGMLVYLGHKKEMKLLEEELNNLSPEEEL</sequence>
<evidence type="ECO:0000313" key="2">
    <source>
        <dbReference type="EMBL" id="KKM16779.1"/>
    </source>
</evidence>
<dbReference type="EMBL" id="LAZR01014601">
    <property type="protein sequence ID" value="KKM16779.1"/>
    <property type="molecule type" value="Genomic_DNA"/>
</dbReference>
<keyword evidence="1" id="KW-1133">Transmembrane helix</keyword>
<gene>
    <name evidence="2" type="ORF">LCGC14_1682420</name>
</gene>
<evidence type="ECO:0000256" key="1">
    <source>
        <dbReference type="SAM" id="Phobius"/>
    </source>
</evidence>
<proteinExistence type="predicted"/>
<accession>A0A0F9IAM6</accession>
<name>A0A0F9IAM6_9ZZZZ</name>
<feature type="transmembrane region" description="Helical" evidence="1">
    <location>
        <begin position="15"/>
        <end position="36"/>
    </location>
</feature>
<feature type="non-terminal residue" evidence="2">
    <location>
        <position position="1"/>
    </location>
</feature>
<organism evidence="2">
    <name type="scientific">marine sediment metagenome</name>
    <dbReference type="NCBI Taxonomy" id="412755"/>
    <lineage>
        <taxon>unclassified sequences</taxon>
        <taxon>metagenomes</taxon>
        <taxon>ecological metagenomes</taxon>
    </lineage>
</organism>
<reference evidence="2" key="1">
    <citation type="journal article" date="2015" name="Nature">
        <title>Complex archaea that bridge the gap between prokaryotes and eukaryotes.</title>
        <authorList>
            <person name="Spang A."/>
            <person name="Saw J.H."/>
            <person name="Jorgensen S.L."/>
            <person name="Zaremba-Niedzwiedzka K."/>
            <person name="Martijn J."/>
            <person name="Lind A.E."/>
            <person name="van Eijk R."/>
            <person name="Schleper C."/>
            <person name="Guy L."/>
            <person name="Ettema T.J."/>
        </authorList>
    </citation>
    <scope>NUCLEOTIDE SEQUENCE</scope>
</reference>
<protein>
    <submittedName>
        <fullName evidence="2">Uncharacterized protein</fullName>
    </submittedName>
</protein>
<keyword evidence="1" id="KW-0472">Membrane</keyword>